<accession>A0A0N5A4I1</accession>
<protein>
    <submittedName>
        <fullName evidence="3">Serum response factor-binding protein 1</fullName>
    </submittedName>
</protein>
<dbReference type="WBParaSite" id="PTRK_0001657300.1">
    <property type="protein sequence ID" value="PTRK_0001657300.1"/>
    <property type="gene ID" value="PTRK_0001657300"/>
</dbReference>
<reference evidence="3" key="1">
    <citation type="submission" date="2017-02" db="UniProtKB">
        <authorList>
            <consortium name="WormBaseParasite"/>
        </authorList>
    </citation>
    <scope>IDENTIFICATION</scope>
</reference>
<evidence type="ECO:0000313" key="3">
    <source>
        <dbReference type="WBParaSite" id="PTRK_0001657300.1"/>
    </source>
</evidence>
<evidence type="ECO:0000313" key="2">
    <source>
        <dbReference type="Proteomes" id="UP000038045"/>
    </source>
</evidence>
<feature type="region of interest" description="Disordered" evidence="1">
    <location>
        <begin position="53"/>
        <end position="86"/>
    </location>
</feature>
<sequence length="568" mass="64547">MSFGGDNYNDEIKICWRDSPKPLTAEARRELIQTNGIAKLLLEIVDEKKDPSIEDSPFVFRSNTLMPRKKRDEELPKDPEESPRARTIKKLRALKIKRYMNATEVCKEFQAKLKEEDELKEQKETENGGPTVSQILNTSISEETFVLDLNKKLGKETSTPMPKDYKIHEGSTVRRTLFKSQEEKENGVLTNSCNSVIKDSMDWTMSFEIPKKNIANENDKVELNVENKDFKVELNVEKEGVKVKESQKPNNNVEKSFISVFERKLESAGKRKKVRHTCGYTASIAAFKEAIRVRHDCDCEKNKQYEEDDDAFPRVNTFEKNDAAVLASNLESKAVVSDDDFSEDDEEFLAVVKDVASKKKESLKTVNVNVEIKNDIPSVPKPNMKVKIINYEINKPSEVMNRVVTENVSVVGKGVSKTTLVIQKNENVEPLVSKQTVCNMLAADVTKKVDLQKASSIAKTSVKQDVVQVITLKPKTFPVNRSSDLHKLKATGLIQLKKYDSFEDDSFDFNQANIKHNESDRKRKSDGVEKNIEDTSNLKKICVKPPGDDIDDDFYDESFDDILKNIAK</sequence>
<keyword evidence="2" id="KW-1185">Reference proteome</keyword>
<organism evidence="2 3">
    <name type="scientific">Parastrongyloides trichosuri</name>
    <name type="common">Possum-specific nematode worm</name>
    <dbReference type="NCBI Taxonomy" id="131310"/>
    <lineage>
        <taxon>Eukaryota</taxon>
        <taxon>Metazoa</taxon>
        <taxon>Ecdysozoa</taxon>
        <taxon>Nematoda</taxon>
        <taxon>Chromadorea</taxon>
        <taxon>Rhabditida</taxon>
        <taxon>Tylenchina</taxon>
        <taxon>Panagrolaimomorpha</taxon>
        <taxon>Strongyloidoidea</taxon>
        <taxon>Strongyloididae</taxon>
        <taxon>Parastrongyloides</taxon>
    </lineage>
</organism>
<dbReference type="Proteomes" id="UP000038045">
    <property type="component" value="Unplaced"/>
</dbReference>
<proteinExistence type="predicted"/>
<dbReference type="AlphaFoldDB" id="A0A0N5A4I1"/>
<name>A0A0N5A4I1_PARTI</name>
<feature type="compositionally biased region" description="Basic and acidic residues" evidence="1">
    <location>
        <begin position="70"/>
        <end position="84"/>
    </location>
</feature>
<evidence type="ECO:0000256" key="1">
    <source>
        <dbReference type="SAM" id="MobiDB-lite"/>
    </source>
</evidence>